<evidence type="ECO:0000256" key="1">
    <source>
        <dbReference type="ARBA" id="ARBA00004651"/>
    </source>
</evidence>
<dbReference type="Pfam" id="PF00528">
    <property type="entry name" value="BPD_transp_1"/>
    <property type="match status" value="1"/>
</dbReference>
<proteinExistence type="inferred from homology"/>
<keyword evidence="3" id="KW-1003">Cell membrane</keyword>
<evidence type="ECO:0000256" key="2">
    <source>
        <dbReference type="ARBA" id="ARBA00022448"/>
    </source>
</evidence>
<keyword evidence="5 7" id="KW-1133">Transmembrane helix</keyword>
<dbReference type="SUPFAM" id="SSF161098">
    <property type="entry name" value="MetI-like"/>
    <property type="match status" value="1"/>
</dbReference>
<evidence type="ECO:0000313" key="9">
    <source>
        <dbReference type="EMBL" id="TQM09346.1"/>
    </source>
</evidence>
<feature type="transmembrane region" description="Helical" evidence="7">
    <location>
        <begin position="243"/>
        <end position="261"/>
    </location>
</feature>
<dbReference type="AlphaFoldDB" id="A0A543DJ35"/>
<feature type="domain" description="ABC transmembrane type-1" evidence="8">
    <location>
        <begin position="72"/>
        <end position="261"/>
    </location>
</feature>
<accession>A0A543DJ35</accession>
<feature type="transmembrane region" description="Helical" evidence="7">
    <location>
        <begin position="136"/>
        <end position="153"/>
    </location>
</feature>
<protein>
    <submittedName>
        <fullName evidence="9">Peptide/nickel transport system permease protein</fullName>
    </submittedName>
</protein>
<evidence type="ECO:0000256" key="6">
    <source>
        <dbReference type="ARBA" id="ARBA00023136"/>
    </source>
</evidence>
<dbReference type="PROSITE" id="PS50928">
    <property type="entry name" value="ABC_TM1"/>
    <property type="match status" value="1"/>
</dbReference>
<dbReference type="InterPro" id="IPR035906">
    <property type="entry name" value="MetI-like_sf"/>
</dbReference>
<evidence type="ECO:0000256" key="3">
    <source>
        <dbReference type="ARBA" id="ARBA00022475"/>
    </source>
</evidence>
<dbReference type="PANTHER" id="PTHR43386:SF25">
    <property type="entry name" value="PEPTIDE ABC TRANSPORTER PERMEASE PROTEIN"/>
    <property type="match status" value="1"/>
</dbReference>
<organism evidence="9 10">
    <name type="scientific">Pseudonocardia kunmingensis</name>
    <dbReference type="NCBI Taxonomy" id="630975"/>
    <lineage>
        <taxon>Bacteria</taxon>
        <taxon>Bacillati</taxon>
        <taxon>Actinomycetota</taxon>
        <taxon>Actinomycetes</taxon>
        <taxon>Pseudonocardiales</taxon>
        <taxon>Pseudonocardiaceae</taxon>
        <taxon>Pseudonocardia</taxon>
    </lineage>
</organism>
<comment type="subcellular location">
    <subcellularLocation>
        <location evidence="1 7">Cell membrane</location>
        <topology evidence="1 7">Multi-pass membrane protein</topology>
    </subcellularLocation>
</comment>
<dbReference type="Proteomes" id="UP000315677">
    <property type="component" value="Unassembled WGS sequence"/>
</dbReference>
<keyword evidence="2 7" id="KW-0813">Transport</keyword>
<dbReference type="InterPro" id="IPR050366">
    <property type="entry name" value="BP-dependent_transpt_permease"/>
</dbReference>
<evidence type="ECO:0000313" key="10">
    <source>
        <dbReference type="Proteomes" id="UP000315677"/>
    </source>
</evidence>
<comment type="caution">
    <text evidence="9">The sequence shown here is derived from an EMBL/GenBank/DDBJ whole genome shotgun (WGS) entry which is preliminary data.</text>
</comment>
<dbReference type="GO" id="GO:0055085">
    <property type="term" value="P:transmembrane transport"/>
    <property type="evidence" value="ECO:0007669"/>
    <property type="project" value="InterPro"/>
</dbReference>
<evidence type="ECO:0000256" key="5">
    <source>
        <dbReference type="ARBA" id="ARBA00022989"/>
    </source>
</evidence>
<gene>
    <name evidence="9" type="ORF">FB558_5100</name>
</gene>
<keyword evidence="4 7" id="KW-0812">Transmembrane</keyword>
<evidence type="ECO:0000256" key="7">
    <source>
        <dbReference type="RuleBase" id="RU363032"/>
    </source>
</evidence>
<dbReference type="InterPro" id="IPR000515">
    <property type="entry name" value="MetI-like"/>
</dbReference>
<dbReference type="GO" id="GO:0005886">
    <property type="term" value="C:plasma membrane"/>
    <property type="evidence" value="ECO:0007669"/>
    <property type="project" value="UniProtKB-SubCell"/>
</dbReference>
<dbReference type="EMBL" id="VFPA01000003">
    <property type="protein sequence ID" value="TQM09346.1"/>
    <property type="molecule type" value="Genomic_DNA"/>
</dbReference>
<feature type="transmembrane region" description="Helical" evidence="7">
    <location>
        <begin position="201"/>
        <end position="223"/>
    </location>
</feature>
<dbReference type="CDD" id="cd06261">
    <property type="entry name" value="TM_PBP2"/>
    <property type="match status" value="1"/>
</dbReference>
<feature type="transmembrane region" description="Helical" evidence="7">
    <location>
        <begin position="65"/>
        <end position="95"/>
    </location>
</feature>
<feature type="transmembrane region" description="Helical" evidence="7">
    <location>
        <begin position="107"/>
        <end position="130"/>
    </location>
</feature>
<comment type="similarity">
    <text evidence="7">Belongs to the binding-protein-dependent transport system permease family.</text>
</comment>
<dbReference type="PANTHER" id="PTHR43386">
    <property type="entry name" value="OLIGOPEPTIDE TRANSPORT SYSTEM PERMEASE PROTEIN APPC"/>
    <property type="match status" value="1"/>
</dbReference>
<evidence type="ECO:0000259" key="8">
    <source>
        <dbReference type="PROSITE" id="PS50928"/>
    </source>
</evidence>
<keyword evidence="10" id="KW-1185">Reference proteome</keyword>
<dbReference type="Gene3D" id="1.10.3720.10">
    <property type="entry name" value="MetI-like"/>
    <property type="match status" value="1"/>
</dbReference>
<evidence type="ECO:0000256" key="4">
    <source>
        <dbReference type="ARBA" id="ARBA00022692"/>
    </source>
</evidence>
<keyword evidence="6 7" id="KW-0472">Membrane</keyword>
<reference evidence="9 10" key="1">
    <citation type="submission" date="2019-06" db="EMBL/GenBank/DDBJ databases">
        <title>Sequencing the genomes of 1000 actinobacteria strains.</title>
        <authorList>
            <person name="Klenk H.-P."/>
        </authorList>
    </citation>
    <scope>NUCLEOTIDE SEQUENCE [LARGE SCALE GENOMIC DNA]</scope>
    <source>
        <strain evidence="9 10">DSM 45301</strain>
    </source>
</reference>
<dbReference type="RefSeq" id="WP_170231519.1">
    <property type="nucleotide sequence ID" value="NZ_VFPA01000003.1"/>
</dbReference>
<name>A0A543DJ35_9PSEU</name>
<sequence>MTLLRRPVALVAGALTLVVLVVALGGAVVGGALTGASPTEQVGVPFDLPSPAHPLGTDFLGRDALSRVLAGGAVVVGLAAGATLLAGAAGLLLGVLAGTAPRRVGELVVRVVDVLGVVPALLVVLVLAAGFPGSDLAVLVAVALVSLPFSVRVNRAAVERVASSGYVEIARARGDGWWRVLRHDVAPNVAGTAITETGLRFVAAVYLTATAGFLGLGAGAPAANWGRMVAENLPGAALSPWPFLAPALLLVALAVGVNLLADELTGGEHRG</sequence>